<dbReference type="PANTHER" id="PTHR30477:SF8">
    <property type="entry name" value="METAL TRANSPORT SYSTEM MEMBRANE PROTEIN CT_070-RELATED"/>
    <property type="match status" value="1"/>
</dbReference>
<dbReference type="InterPro" id="IPR001626">
    <property type="entry name" value="ABC_TroCD"/>
</dbReference>
<dbReference type="Pfam" id="PF00950">
    <property type="entry name" value="ABC-3"/>
    <property type="match status" value="1"/>
</dbReference>
<keyword evidence="7 10" id="KW-0472">Membrane</keyword>
<feature type="transmembrane region" description="Helical" evidence="10">
    <location>
        <begin position="59"/>
        <end position="79"/>
    </location>
</feature>
<feature type="transmembrane region" description="Helical" evidence="10">
    <location>
        <begin position="143"/>
        <end position="166"/>
    </location>
</feature>
<feature type="transmembrane region" description="Helical" evidence="10">
    <location>
        <begin position="117"/>
        <end position="137"/>
    </location>
</feature>
<evidence type="ECO:0000256" key="5">
    <source>
        <dbReference type="ARBA" id="ARBA00022692"/>
    </source>
</evidence>
<organism evidence="11 12">
    <name type="scientific">Microbacterium aquimaris</name>
    <dbReference type="NCBI Taxonomy" id="459816"/>
    <lineage>
        <taxon>Bacteria</taxon>
        <taxon>Bacillati</taxon>
        <taxon>Actinomycetota</taxon>
        <taxon>Actinomycetes</taxon>
        <taxon>Micrococcales</taxon>
        <taxon>Microbacteriaceae</taxon>
        <taxon>Microbacterium</taxon>
    </lineage>
</organism>
<evidence type="ECO:0000256" key="6">
    <source>
        <dbReference type="ARBA" id="ARBA00022989"/>
    </source>
</evidence>
<keyword evidence="3 8" id="KW-0813">Transport</keyword>
<dbReference type="SUPFAM" id="SSF81345">
    <property type="entry name" value="ABC transporter involved in vitamin B12 uptake, BtuC"/>
    <property type="match status" value="1"/>
</dbReference>
<feature type="compositionally biased region" description="Polar residues" evidence="9">
    <location>
        <begin position="321"/>
        <end position="331"/>
    </location>
</feature>
<dbReference type="Proteomes" id="UP001291912">
    <property type="component" value="Unassembled WGS sequence"/>
</dbReference>
<protein>
    <submittedName>
        <fullName evidence="11">Metal ABC transporter permease</fullName>
    </submittedName>
</protein>
<evidence type="ECO:0000256" key="4">
    <source>
        <dbReference type="ARBA" id="ARBA00022475"/>
    </source>
</evidence>
<evidence type="ECO:0000256" key="10">
    <source>
        <dbReference type="SAM" id="Phobius"/>
    </source>
</evidence>
<gene>
    <name evidence="11" type="ORF">R2Q92_02850</name>
</gene>
<evidence type="ECO:0000313" key="11">
    <source>
        <dbReference type="EMBL" id="MDZ8160757.1"/>
    </source>
</evidence>
<evidence type="ECO:0000256" key="8">
    <source>
        <dbReference type="RuleBase" id="RU003943"/>
    </source>
</evidence>
<feature type="transmembrane region" description="Helical" evidence="10">
    <location>
        <begin position="178"/>
        <end position="197"/>
    </location>
</feature>
<proteinExistence type="inferred from homology"/>
<evidence type="ECO:0000256" key="9">
    <source>
        <dbReference type="SAM" id="MobiDB-lite"/>
    </source>
</evidence>
<dbReference type="PANTHER" id="PTHR30477">
    <property type="entry name" value="ABC-TRANSPORTER METAL-BINDING PROTEIN"/>
    <property type="match status" value="1"/>
</dbReference>
<evidence type="ECO:0000256" key="7">
    <source>
        <dbReference type="ARBA" id="ARBA00023136"/>
    </source>
</evidence>
<keyword evidence="4" id="KW-1003">Cell membrane</keyword>
<dbReference type="EMBL" id="JAWJYN010000001">
    <property type="protein sequence ID" value="MDZ8160757.1"/>
    <property type="molecule type" value="Genomic_DNA"/>
</dbReference>
<dbReference type="Gene3D" id="1.10.3470.10">
    <property type="entry name" value="ABC transporter involved in vitamin B12 uptake, BtuC"/>
    <property type="match status" value="1"/>
</dbReference>
<feature type="transmembrane region" description="Helical" evidence="10">
    <location>
        <begin position="230"/>
        <end position="252"/>
    </location>
</feature>
<comment type="subcellular location">
    <subcellularLocation>
        <location evidence="1 8">Cell membrane</location>
        <topology evidence="1 8">Multi-pass membrane protein</topology>
    </subcellularLocation>
</comment>
<keyword evidence="5 8" id="KW-0812">Transmembrane</keyword>
<feature type="region of interest" description="Disordered" evidence="9">
    <location>
        <begin position="298"/>
        <end position="331"/>
    </location>
</feature>
<accession>A0ABU5N3S9</accession>
<comment type="similarity">
    <text evidence="2 8">Belongs to the ABC-3 integral membrane protein family.</text>
</comment>
<comment type="caution">
    <text evidence="11">The sequence shown here is derived from an EMBL/GenBank/DDBJ whole genome shotgun (WGS) entry which is preliminary data.</text>
</comment>
<evidence type="ECO:0000313" key="12">
    <source>
        <dbReference type="Proteomes" id="UP001291912"/>
    </source>
</evidence>
<keyword evidence="6 10" id="KW-1133">Transmembrane helix</keyword>
<dbReference type="RefSeq" id="WP_194423446.1">
    <property type="nucleotide sequence ID" value="NZ_BAAAPT010000001.1"/>
</dbReference>
<name>A0ABU5N3S9_9MICO</name>
<feature type="transmembrane region" description="Helical" evidence="10">
    <location>
        <begin position="91"/>
        <end position="110"/>
    </location>
</feature>
<reference evidence="11 12" key="1">
    <citation type="submission" date="2023-10" db="EMBL/GenBank/DDBJ databases">
        <title>Microbacterium xanthum sp. nov., isolated from seaweed.</title>
        <authorList>
            <person name="Lee S.D."/>
        </authorList>
    </citation>
    <scope>NUCLEOTIDE SEQUENCE [LARGE SCALE GENOMIC DNA]</scope>
    <source>
        <strain evidence="11 12">KCTC 19124</strain>
    </source>
</reference>
<dbReference type="InterPro" id="IPR037294">
    <property type="entry name" value="ABC_BtuC-like"/>
</dbReference>
<sequence length="331" mass="34088">MSFLVATVLLAVVTAVACALPGAFVVLRKNSMLVDAISHAVLPGIVLGYFFTRDLDSPLLVFGAALAGLVVVLGSEWLSRTGLLTGDAPQGLIFPALFSVGVILVTLNFADVHLDTHAVLVGDLNLAAFVPIVVGGVSIGPAYLYLMLGVLALNIAFLAAFSARLTLTTFDAAFARTIGIRTGLLNGAFMLLVSVTVTASFNGAGAILVVALMIVPPATAYLISRRLSVMITLTVVIAVFGALAGFWLAYVLDAATSAGMAVFYGLIFIAVFGLSRLTRRGSRARALAAMQARPVARPAAQEAGVTHTASVAARPSGNGEPPSTATLSTSE</sequence>
<evidence type="ECO:0000256" key="1">
    <source>
        <dbReference type="ARBA" id="ARBA00004651"/>
    </source>
</evidence>
<evidence type="ECO:0000256" key="3">
    <source>
        <dbReference type="ARBA" id="ARBA00022448"/>
    </source>
</evidence>
<feature type="transmembrane region" description="Helical" evidence="10">
    <location>
        <begin position="258"/>
        <end position="277"/>
    </location>
</feature>
<feature type="transmembrane region" description="Helical" evidence="10">
    <location>
        <begin position="203"/>
        <end position="223"/>
    </location>
</feature>
<evidence type="ECO:0000256" key="2">
    <source>
        <dbReference type="ARBA" id="ARBA00008034"/>
    </source>
</evidence>
<keyword evidence="12" id="KW-1185">Reference proteome</keyword>